<dbReference type="PANTHER" id="PTHR40943:SF1">
    <property type="entry name" value="CYTOPLASMIC PROTEIN"/>
    <property type="match status" value="1"/>
</dbReference>
<gene>
    <name evidence="2" type="ORF">PAI11_10500</name>
</gene>
<dbReference type="RefSeq" id="WP_007571715.1">
    <property type="nucleotide sequence ID" value="NZ_AGUD01000049.1"/>
</dbReference>
<dbReference type="OrthoDB" id="9799053at2"/>
<keyword evidence="3" id="KW-1185">Reference proteome</keyword>
<dbReference type="InterPro" id="IPR008579">
    <property type="entry name" value="UGlyAH_Cupin_dom"/>
</dbReference>
<keyword evidence="2" id="KW-0223">Dioxygenase</keyword>
<dbReference type="AlphaFoldDB" id="H0E2N7"/>
<dbReference type="Proteomes" id="UP000005143">
    <property type="component" value="Unassembled WGS sequence"/>
</dbReference>
<evidence type="ECO:0000259" key="1">
    <source>
        <dbReference type="Pfam" id="PF05899"/>
    </source>
</evidence>
<dbReference type="Gene3D" id="2.60.120.10">
    <property type="entry name" value="Jelly Rolls"/>
    <property type="match status" value="1"/>
</dbReference>
<evidence type="ECO:0000313" key="3">
    <source>
        <dbReference type="Proteomes" id="UP000005143"/>
    </source>
</evidence>
<evidence type="ECO:0000313" key="2">
    <source>
        <dbReference type="EMBL" id="EHN12051.1"/>
    </source>
</evidence>
<sequence length="120" mass="12675">MSLPAFAVDVATAVLGPAPLDPSQVIEGDPQVSELTLDSSPDGRVIRGIWQITPGVSSDVEADELFVVLSGQATVEIEGGATLELRPGTLGVLRAGDRTIWRVHETLRKVYQVTVDEPGA</sequence>
<dbReference type="Pfam" id="PF05899">
    <property type="entry name" value="Cupin_3"/>
    <property type="match status" value="1"/>
</dbReference>
<reference evidence="2 3" key="1">
    <citation type="journal article" date="2013" name="Biodegradation">
        <title>Quantitative proteomic analysis of ibuprofen-degrading Patulibacter sp. strain I11.</title>
        <authorList>
            <person name="Almeida B."/>
            <person name="Kjeldal H."/>
            <person name="Lolas I."/>
            <person name="Knudsen A.D."/>
            <person name="Carvalho G."/>
            <person name="Nielsen K.L."/>
            <person name="Barreto Crespo M.T."/>
            <person name="Stensballe A."/>
            <person name="Nielsen J.L."/>
        </authorList>
    </citation>
    <scope>NUCLEOTIDE SEQUENCE [LARGE SCALE GENOMIC DNA]</scope>
    <source>
        <strain evidence="2 3">I11</strain>
    </source>
</reference>
<proteinExistence type="predicted"/>
<comment type="caution">
    <text evidence="2">The sequence shown here is derived from an EMBL/GenBank/DDBJ whole genome shotgun (WGS) entry which is preliminary data.</text>
</comment>
<dbReference type="EMBL" id="AGUD01000049">
    <property type="protein sequence ID" value="EHN12051.1"/>
    <property type="molecule type" value="Genomic_DNA"/>
</dbReference>
<dbReference type="InterPro" id="IPR014710">
    <property type="entry name" value="RmlC-like_jellyroll"/>
</dbReference>
<dbReference type="InterPro" id="IPR011051">
    <property type="entry name" value="RmlC_Cupin_sf"/>
</dbReference>
<accession>H0E2N7</accession>
<dbReference type="GO" id="GO:0051213">
    <property type="term" value="F:dioxygenase activity"/>
    <property type="evidence" value="ECO:0007669"/>
    <property type="project" value="UniProtKB-KW"/>
</dbReference>
<keyword evidence="2" id="KW-0560">Oxidoreductase</keyword>
<name>H0E2N7_9ACTN</name>
<organism evidence="2 3">
    <name type="scientific">Patulibacter medicamentivorans</name>
    <dbReference type="NCBI Taxonomy" id="1097667"/>
    <lineage>
        <taxon>Bacteria</taxon>
        <taxon>Bacillati</taxon>
        <taxon>Actinomycetota</taxon>
        <taxon>Thermoleophilia</taxon>
        <taxon>Solirubrobacterales</taxon>
        <taxon>Patulibacteraceae</taxon>
        <taxon>Patulibacter</taxon>
    </lineage>
</organism>
<dbReference type="PANTHER" id="PTHR40943">
    <property type="entry name" value="CYTOPLASMIC PROTEIN-RELATED"/>
    <property type="match status" value="1"/>
</dbReference>
<protein>
    <submittedName>
        <fullName evidence="2">Putative dioxygenase</fullName>
    </submittedName>
</protein>
<dbReference type="SUPFAM" id="SSF51182">
    <property type="entry name" value="RmlC-like cupins"/>
    <property type="match status" value="1"/>
</dbReference>
<feature type="domain" description="(S)-ureidoglycine aminohydrolase cupin" evidence="1">
    <location>
        <begin position="40"/>
        <end position="111"/>
    </location>
</feature>